<proteinExistence type="predicted"/>
<accession>B9HKH9</accession>
<feature type="compositionally biased region" description="Polar residues" evidence="1">
    <location>
        <begin position="52"/>
        <end position="67"/>
    </location>
</feature>
<dbReference type="HOGENOM" id="CLU_1920697_0_0_1"/>
<gene>
    <name evidence="2" type="ORF">POPTR_008G168500</name>
</gene>
<evidence type="ECO:0000256" key="1">
    <source>
        <dbReference type="SAM" id="MobiDB-lite"/>
    </source>
</evidence>
<dbReference type="Proteomes" id="UP000006729">
    <property type="component" value="Chromosome 8"/>
</dbReference>
<evidence type="ECO:0000313" key="2">
    <source>
        <dbReference type="EMBL" id="PNT25111.1"/>
    </source>
</evidence>
<protein>
    <submittedName>
        <fullName evidence="2">Uncharacterized protein</fullName>
    </submittedName>
</protein>
<reference evidence="2 3" key="1">
    <citation type="journal article" date="2006" name="Science">
        <title>The genome of black cottonwood, Populus trichocarpa (Torr. &amp; Gray).</title>
        <authorList>
            <person name="Tuskan G.A."/>
            <person name="Difazio S."/>
            <person name="Jansson S."/>
            <person name="Bohlmann J."/>
            <person name="Grigoriev I."/>
            <person name="Hellsten U."/>
            <person name="Putnam N."/>
            <person name="Ralph S."/>
            <person name="Rombauts S."/>
            <person name="Salamov A."/>
            <person name="Schein J."/>
            <person name="Sterck L."/>
            <person name="Aerts A."/>
            <person name="Bhalerao R.R."/>
            <person name="Bhalerao R.P."/>
            <person name="Blaudez D."/>
            <person name="Boerjan W."/>
            <person name="Brun A."/>
            <person name="Brunner A."/>
            <person name="Busov V."/>
            <person name="Campbell M."/>
            <person name="Carlson J."/>
            <person name="Chalot M."/>
            <person name="Chapman J."/>
            <person name="Chen G.L."/>
            <person name="Cooper D."/>
            <person name="Coutinho P.M."/>
            <person name="Couturier J."/>
            <person name="Covert S."/>
            <person name="Cronk Q."/>
            <person name="Cunningham R."/>
            <person name="Davis J."/>
            <person name="Degroeve S."/>
            <person name="Dejardin A."/>
            <person name="Depamphilis C."/>
            <person name="Detter J."/>
            <person name="Dirks B."/>
            <person name="Dubchak I."/>
            <person name="Duplessis S."/>
            <person name="Ehlting J."/>
            <person name="Ellis B."/>
            <person name="Gendler K."/>
            <person name="Goodstein D."/>
            <person name="Gribskov M."/>
            <person name="Grimwood J."/>
            <person name="Groover A."/>
            <person name="Gunter L."/>
            <person name="Hamberger B."/>
            <person name="Heinze B."/>
            <person name="Helariutta Y."/>
            <person name="Henrissat B."/>
            <person name="Holligan D."/>
            <person name="Holt R."/>
            <person name="Huang W."/>
            <person name="Islam-Faridi N."/>
            <person name="Jones S."/>
            <person name="Jones-Rhoades M."/>
            <person name="Jorgensen R."/>
            <person name="Joshi C."/>
            <person name="Kangasjarvi J."/>
            <person name="Karlsson J."/>
            <person name="Kelleher C."/>
            <person name="Kirkpatrick R."/>
            <person name="Kirst M."/>
            <person name="Kohler A."/>
            <person name="Kalluri U."/>
            <person name="Larimer F."/>
            <person name="Leebens-Mack J."/>
            <person name="Leple J.C."/>
            <person name="Locascio P."/>
            <person name="Lou Y."/>
            <person name="Lucas S."/>
            <person name="Martin F."/>
            <person name="Montanini B."/>
            <person name="Napoli C."/>
            <person name="Nelson D.R."/>
            <person name="Nelson C."/>
            <person name="Nieminen K."/>
            <person name="Nilsson O."/>
            <person name="Pereda V."/>
            <person name="Peter G."/>
            <person name="Philippe R."/>
            <person name="Pilate G."/>
            <person name="Poliakov A."/>
            <person name="Razumovskaya J."/>
            <person name="Richardson P."/>
            <person name="Rinaldi C."/>
            <person name="Ritland K."/>
            <person name="Rouze P."/>
            <person name="Ryaboy D."/>
            <person name="Schmutz J."/>
            <person name="Schrader J."/>
            <person name="Segerman B."/>
            <person name="Shin H."/>
            <person name="Siddiqui A."/>
            <person name="Sterky F."/>
            <person name="Terry A."/>
            <person name="Tsai C.J."/>
            <person name="Uberbacher E."/>
            <person name="Unneberg P."/>
            <person name="Vahala J."/>
            <person name="Wall K."/>
            <person name="Wessler S."/>
            <person name="Yang G."/>
            <person name="Yin T."/>
            <person name="Douglas C."/>
            <person name="Marra M."/>
            <person name="Sandberg G."/>
            <person name="Van de Peer Y."/>
            <person name="Rokhsar D."/>
        </authorList>
    </citation>
    <scope>NUCLEOTIDE SEQUENCE [LARGE SCALE GENOMIC DNA]</scope>
    <source>
        <strain evidence="3">cv. Nisqually</strain>
    </source>
</reference>
<feature type="region of interest" description="Disordered" evidence="1">
    <location>
        <begin position="36"/>
        <end position="91"/>
    </location>
</feature>
<evidence type="ECO:0000313" key="3">
    <source>
        <dbReference type="Proteomes" id="UP000006729"/>
    </source>
</evidence>
<name>B9HKH9_POPTR</name>
<dbReference type="AlphaFoldDB" id="B9HKH9"/>
<keyword evidence="3" id="KW-1185">Reference proteome</keyword>
<dbReference type="InParanoid" id="B9HKH9"/>
<sequence length="132" mass="14649">MEMHLKVLPKVTEVQVEVGGSRCSLKRILANLKDRMFGNPQSRKQISRETTHSTADSAASEVIATQTGDRENIAESEGSNNMRGSTDKIKHNECDTTVRVVRAIISDKPNEVKLENGKRLNGESTIGTFRCY</sequence>
<dbReference type="EMBL" id="CM009297">
    <property type="protein sequence ID" value="PNT25111.1"/>
    <property type="molecule type" value="Genomic_DNA"/>
</dbReference>
<organism evidence="2 3">
    <name type="scientific">Populus trichocarpa</name>
    <name type="common">Western balsam poplar</name>
    <name type="synonym">Populus balsamifera subsp. trichocarpa</name>
    <dbReference type="NCBI Taxonomy" id="3694"/>
    <lineage>
        <taxon>Eukaryota</taxon>
        <taxon>Viridiplantae</taxon>
        <taxon>Streptophyta</taxon>
        <taxon>Embryophyta</taxon>
        <taxon>Tracheophyta</taxon>
        <taxon>Spermatophyta</taxon>
        <taxon>Magnoliopsida</taxon>
        <taxon>eudicotyledons</taxon>
        <taxon>Gunneridae</taxon>
        <taxon>Pentapetalae</taxon>
        <taxon>rosids</taxon>
        <taxon>fabids</taxon>
        <taxon>Malpighiales</taxon>
        <taxon>Salicaceae</taxon>
        <taxon>Saliceae</taxon>
        <taxon>Populus</taxon>
    </lineage>
</organism>